<keyword evidence="9 13" id="KW-1133">Transmembrane helix</keyword>
<dbReference type="GO" id="GO:0022904">
    <property type="term" value="P:respiratory electron transport chain"/>
    <property type="evidence" value="ECO:0007669"/>
    <property type="project" value="InterPro"/>
</dbReference>
<evidence type="ECO:0000256" key="3">
    <source>
        <dbReference type="ARBA" id="ARBA00022448"/>
    </source>
</evidence>
<evidence type="ECO:0000259" key="14">
    <source>
        <dbReference type="Pfam" id="PF01292"/>
    </source>
</evidence>
<name>A0A7U8GT61_NEPCE</name>
<dbReference type="Proteomes" id="UP000002171">
    <property type="component" value="Unassembled WGS sequence"/>
</dbReference>
<evidence type="ECO:0000256" key="7">
    <source>
        <dbReference type="ARBA" id="ARBA00022723"/>
    </source>
</evidence>
<dbReference type="GO" id="GO:0009055">
    <property type="term" value="F:electron transfer activity"/>
    <property type="evidence" value="ECO:0007669"/>
    <property type="project" value="InterPro"/>
</dbReference>
<dbReference type="SUPFAM" id="SSF81342">
    <property type="entry name" value="Transmembrane di-heme cytochromes"/>
    <property type="match status" value="1"/>
</dbReference>
<dbReference type="PANTHER" id="PTHR30529">
    <property type="entry name" value="CYTOCHROME B561"/>
    <property type="match status" value="1"/>
</dbReference>
<dbReference type="GO" id="GO:0046872">
    <property type="term" value="F:metal ion binding"/>
    <property type="evidence" value="ECO:0007669"/>
    <property type="project" value="UniProtKB-KW"/>
</dbReference>
<keyword evidence="6 13" id="KW-0812">Transmembrane</keyword>
<dbReference type="InterPro" id="IPR016174">
    <property type="entry name" value="Di-haem_cyt_TM"/>
</dbReference>
<reference evidence="15 16" key="1">
    <citation type="submission" date="2006-02" db="EMBL/GenBank/DDBJ databases">
        <authorList>
            <person name="Pinhassi J."/>
            <person name="Pedros-Alio C."/>
            <person name="Ferriera S."/>
            <person name="Johnson J."/>
            <person name="Kravitz S."/>
            <person name="Halpern A."/>
            <person name="Remington K."/>
            <person name="Beeson K."/>
            <person name="Tran B."/>
            <person name="Rogers Y.-H."/>
            <person name="Friedman R."/>
            <person name="Venter J.C."/>
        </authorList>
    </citation>
    <scope>NUCLEOTIDE SEQUENCE [LARGE SCALE GENOMIC DNA]</scope>
    <source>
        <strain evidence="15 16">MED92</strain>
    </source>
</reference>
<protein>
    <submittedName>
        <fullName evidence="15">Cytochrome b561, putative</fullName>
    </submittedName>
</protein>
<dbReference type="RefSeq" id="WP_007019733.1">
    <property type="nucleotide sequence ID" value="NZ_CH724125.1"/>
</dbReference>
<evidence type="ECO:0000256" key="11">
    <source>
        <dbReference type="ARBA" id="ARBA00023136"/>
    </source>
</evidence>
<keyword evidence="11 13" id="KW-0472">Membrane</keyword>
<dbReference type="Pfam" id="PF01292">
    <property type="entry name" value="Ni_hydr_CYTB"/>
    <property type="match status" value="1"/>
</dbReference>
<evidence type="ECO:0000256" key="9">
    <source>
        <dbReference type="ARBA" id="ARBA00022989"/>
    </source>
</evidence>
<keyword evidence="3" id="KW-0813">Transport</keyword>
<gene>
    <name evidence="15" type="ORF">MED92_10334</name>
</gene>
<keyword evidence="16" id="KW-1185">Reference proteome</keyword>
<feature type="domain" description="Cytochrome b561 bacterial/Ni-hydrogenase" evidence="14">
    <location>
        <begin position="11"/>
        <end position="175"/>
    </location>
</feature>
<dbReference type="PANTHER" id="PTHR30529:SF7">
    <property type="entry name" value="CYTOCHROME B561 BACTERIAL_NI-HYDROGENASE DOMAIN-CONTAINING PROTEIN"/>
    <property type="match status" value="1"/>
</dbReference>
<organism evidence="15 16">
    <name type="scientific">Neptuniibacter caesariensis</name>
    <dbReference type="NCBI Taxonomy" id="207954"/>
    <lineage>
        <taxon>Bacteria</taxon>
        <taxon>Pseudomonadati</taxon>
        <taxon>Pseudomonadota</taxon>
        <taxon>Gammaproteobacteria</taxon>
        <taxon>Oceanospirillales</taxon>
        <taxon>Oceanospirillaceae</taxon>
        <taxon>Neptuniibacter</taxon>
    </lineage>
</organism>
<comment type="similarity">
    <text evidence="12">Belongs to the cytochrome b561 family.</text>
</comment>
<evidence type="ECO:0000256" key="2">
    <source>
        <dbReference type="ARBA" id="ARBA00004651"/>
    </source>
</evidence>
<dbReference type="AlphaFoldDB" id="A0A7U8GT61"/>
<evidence type="ECO:0000256" key="12">
    <source>
        <dbReference type="ARBA" id="ARBA00037975"/>
    </source>
</evidence>
<proteinExistence type="inferred from homology"/>
<feature type="transmembrane region" description="Helical" evidence="13">
    <location>
        <begin position="142"/>
        <end position="164"/>
    </location>
</feature>
<sequence length="178" mass="19268">MKSHNKLTHTMVGLHWLVALMMIGSIAFGIYIEELPRSDIKFEYIQLHKSIGILVLIFAIIRIVNTSKNGLPSQLGTPKKRQDQIAKIAHIVLLAGTILMPVSGVMMSIGGGHSVALFGLNLIPSGEKIEWLGSMGYALHGIGGKLMIAAILLHIAGALKHSLINKDGTMRRMMGKAV</sequence>
<feature type="transmembrane region" description="Helical" evidence="13">
    <location>
        <begin position="85"/>
        <end position="109"/>
    </location>
</feature>
<keyword evidence="5" id="KW-0349">Heme</keyword>
<evidence type="ECO:0000256" key="5">
    <source>
        <dbReference type="ARBA" id="ARBA00022617"/>
    </source>
</evidence>
<evidence type="ECO:0000256" key="1">
    <source>
        <dbReference type="ARBA" id="ARBA00001970"/>
    </source>
</evidence>
<keyword evidence="4" id="KW-1003">Cell membrane</keyword>
<evidence type="ECO:0000256" key="6">
    <source>
        <dbReference type="ARBA" id="ARBA00022692"/>
    </source>
</evidence>
<comment type="subcellular location">
    <subcellularLocation>
        <location evidence="2">Cell membrane</location>
        <topology evidence="2">Multi-pass membrane protein</topology>
    </subcellularLocation>
</comment>
<keyword evidence="8" id="KW-0249">Electron transport</keyword>
<evidence type="ECO:0000313" key="16">
    <source>
        <dbReference type="Proteomes" id="UP000002171"/>
    </source>
</evidence>
<comment type="cofactor">
    <cofactor evidence="1">
        <name>heme b</name>
        <dbReference type="ChEBI" id="CHEBI:60344"/>
    </cofactor>
</comment>
<evidence type="ECO:0000313" key="15">
    <source>
        <dbReference type="EMBL" id="EAR62096.1"/>
    </source>
</evidence>
<feature type="transmembrane region" description="Helical" evidence="13">
    <location>
        <begin position="44"/>
        <end position="64"/>
    </location>
</feature>
<dbReference type="InterPro" id="IPR011577">
    <property type="entry name" value="Cyt_b561_bac/Ni-Hgenase"/>
</dbReference>
<dbReference type="GO" id="GO:0005886">
    <property type="term" value="C:plasma membrane"/>
    <property type="evidence" value="ECO:0007669"/>
    <property type="project" value="UniProtKB-SubCell"/>
</dbReference>
<dbReference type="EMBL" id="AAOW01000004">
    <property type="protein sequence ID" value="EAR62096.1"/>
    <property type="molecule type" value="Genomic_DNA"/>
</dbReference>
<dbReference type="InterPro" id="IPR052168">
    <property type="entry name" value="Cytochrome_b561_oxidase"/>
</dbReference>
<dbReference type="GO" id="GO:0020037">
    <property type="term" value="F:heme binding"/>
    <property type="evidence" value="ECO:0007669"/>
    <property type="project" value="TreeGrafter"/>
</dbReference>
<evidence type="ECO:0000256" key="10">
    <source>
        <dbReference type="ARBA" id="ARBA00023004"/>
    </source>
</evidence>
<evidence type="ECO:0000256" key="13">
    <source>
        <dbReference type="SAM" id="Phobius"/>
    </source>
</evidence>
<feature type="transmembrane region" description="Helical" evidence="13">
    <location>
        <begin position="12"/>
        <end position="32"/>
    </location>
</feature>
<accession>A0A7U8GT61</accession>
<comment type="caution">
    <text evidence="15">The sequence shown here is derived from an EMBL/GenBank/DDBJ whole genome shotgun (WGS) entry which is preliminary data.</text>
</comment>
<evidence type="ECO:0000256" key="4">
    <source>
        <dbReference type="ARBA" id="ARBA00022475"/>
    </source>
</evidence>
<keyword evidence="10" id="KW-0408">Iron</keyword>
<keyword evidence="7" id="KW-0479">Metal-binding</keyword>
<evidence type="ECO:0000256" key="8">
    <source>
        <dbReference type="ARBA" id="ARBA00022982"/>
    </source>
</evidence>